<gene>
    <name evidence="1" type="ORF">EVOR1521_LOCUS14454</name>
</gene>
<protein>
    <submittedName>
        <fullName evidence="1">Uncharacterized protein</fullName>
    </submittedName>
</protein>
<dbReference type="Proteomes" id="UP001178507">
    <property type="component" value="Unassembled WGS sequence"/>
</dbReference>
<dbReference type="EMBL" id="CAUJNA010001724">
    <property type="protein sequence ID" value="CAJ1388632.1"/>
    <property type="molecule type" value="Genomic_DNA"/>
</dbReference>
<comment type="caution">
    <text evidence="1">The sequence shown here is derived from an EMBL/GenBank/DDBJ whole genome shotgun (WGS) entry which is preliminary data.</text>
</comment>
<evidence type="ECO:0000313" key="1">
    <source>
        <dbReference type="EMBL" id="CAJ1388632.1"/>
    </source>
</evidence>
<name>A0AA36N1H4_9DINO</name>
<evidence type="ECO:0000313" key="2">
    <source>
        <dbReference type="Proteomes" id="UP001178507"/>
    </source>
</evidence>
<reference evidence="1" key="1">
    <citation type="submission" date="2023-08" db="EMBL/GenBank/DDBJ databases">
        <authorList>
            <person name="Chen Y."/>
            <person name="Shah S."/>
            <person name="Dougan E. K."/>
            <person name="Thang M."/>
            <person name="Chan C."/>
        </authorList>
    </citation>
    <scope>NUCLEOTIDE SEQUENCE</scope>
</reference>
<organism evidence="1 2">
    <name type="scientific">Effrenium voratum</name>
    <dbReference type="NCBI Taxonomy" id="2562239"/>
    <lineage>
        <taxon>Eukaryota</taxon>
        <taxon>Sar</taxon>
        <taxon>Alveolata</taxon>
        <taxon>Dinophyceae</taxon>
        <taxon>Suessiales</taxon>
        <taxon>Symbiodiniaceae</taxon>
        <taxon>Effrenium</taxon>
    </lineage>
</organism>
<dbReference type="AlphaFoldDB" id="A0AA36N1H4"/>
<sequence length="113" mass="12547">MKHAWTPSEVEAHLQTTLQLVQAHEEPVTLFSVKPNSSSESWEWLQLLQQLKRFERVQVTEVPLSFLGAELAANTHAGRKAILVFAGSSDLEAAVKLARKSQAKIVESEVLSI</sequence>
<keyword evidence="2" id="KW-1185">Reference proteome</keyword>
<accession>A0AA36N1H4</accession>
<proteinExistence type="predicted"/>